<accession>A0A1E3WC19</accession>
<dbReference type="RefSeq" id="WP_069623433.1">
    <property type="nucleotide sequence ID" value="NZ_LPWD01000120.1"/>
</dbReference>
<organism evidence="2 3">
    <name type="scientific">Methyloceanibacter marginalis</name>
    <dbReference type="NCBI Taxonomy" id="1774971"/>
    <lineage>
        <taxon>Bacteria</taxon>
        <taxon>Pseudomonadati</taxon>
        <taxon>Pseudomonadota</taxon>
        <taxon>Alphaproteobacteria</taxon>
        <taxon>Hyphomicrobiales</taxon>
        <taxon>Hyphomicrobiaceae</taxon>
        <taxon>Methyloceanibacter</taxon>
    </lineage>
</organism>
<protein>
    <submittedName>
        <fullName evidence="2">Uncharacterized protein</fullName>
    </submittedName>
</protein>
<evidence type="ECO:0000256" key="1">
    <source>
        <dbReference type="SAM" id="MobiDB-lite"/>
    </source>
</evidence>
<reference evidence="2 3" key="1">
    <citation type="journal article" date="2016" name="Environ. Microbiol.">
        <title>New Methyloceanibacter diversity from North Sea sediments includes methanotroph containing solely the soluble methane monooxygenase.</title>
        <authorList>
            <person name="Vekeman B."/>
            <person name="Kerckhof F.M."/>
            <person name="Cremers G."/>
            <person name="de Vos P."/>
            <person name="Vandamme P."/>
            <person name="Boon N."/>
            <person name="Op den Camp H.J."/>
            <person name="Heylen K."/>
        </authorList>
    </citation>
    <scope>NUCLEOTIDE SEQUENCE [LARGE SCALE GENOMIC DNA]</scope>
    <source>
        <strain evidence="2 3">R-67177</strain>
    </source>
</reference>
<dbReference type="AlphaFoldDB" id="A0A1E3WC19"/>
<evidence type="ECO:0000313" key="2">
    <source>
        <dbReference type="EMBL" id="ODS03363.1"/>
    </source>
</evidence>
<evidence type="ECO:0000313" key="3">
    <source>
        <dbReference type="Proteomes" id="UP000095042"/>
    </source>
</evidence>
<comment type="caution">
    <text evidence="2">The sequence shown here is derived from an EMBL/GenBank/DDBJ whole genome shotgun (WGS) entry which is preliminary data.</text>
</comment>
<dbReference type="EMBL" id="LPWD01000120">
    <property type="protein sequence ID" value="ODS03363.1"/>
    <property type="molecule type" value="Genomic_DNA"/>
</dbReference>
<keyword evidence="3" id="KW-1185">Reference proteome</keyword>
<gene>
    <name evidence="2" type="ORF">AUC71_10030</name>
</gene>
<sequence>MREKTAMEIVEQAFAIRRVDQALLGQQATQAELSPRRLHIAKRLLSRVLDHLVGEVAPQKFDRRPRVEIGRDADARGRGHDRRE</sequence>
<feature type="region of interest" description="Disordered" evidence="1">
    <location>
        <begin position="63"/>
        <end position="84"/>
    </location>
</feature>
<dbReference type="Proteomes" id="UP000095042">
    <property type="component" value="Unassembled WGS sequence"/>
</dbReference>
<proteinExistence type="predicted"/>
<name>A0A1E3WC19_9HYPH</name>